<evidence type="ECO:0000313" key="2">
    <source>
        <dbReference type="Proteomes" id="UP000186030"/>
    </source>
</evidence>
<evidence type="ECO:0000313" key="1">
    <source>
        <dbReference type="EMBL" id="OKO95180.1"/>
    </source>
</evidence>
<dbReference type="AlphaFoldDB" id="A0A1Q5T4M1"/>
<reference evidence="2" key="2">
    <citation type="submission" date="2017-01" db="EMBL/GenBank/DDBJ databases">
        <title>Genome sequencing and annotation of Geobacillus sp. 1017, a Hydrocarbon-Oxidizing Thermophilic Bacterium Isolated from a Heavy Oil Reservoir (China).</title>
        <authorList>
            <person name="Kadnikov V.V."/>
            <person name="Mardanov A.V."/>
            <person name="Poltaraus A.B."/>
            <person name="Sokolova D.S."/>
            <person name="Semenova E.M."/>
            <person name="Ravin N.V."/>
            <person name="Tourova T.P."/>
            <person name="Nazina T.N."/>
        </authorList>
    </citation>
    <scope>NUCLEOTIDE SEQUENCE [LARGE SCALE GENOMIC DNA]</scope>
    <source>
        <strain evidence="2">1017</strain>
    </source>
</reference>
<comment type="caution">
    <text evidence="1">The sequence shown here is derived from an EMBL/GenBank/DDBJ whole genome shotgun (WGS) entry which is preliminary data.</text>
</comment>
<proteinExistence type="predicted"/>
<name>A0A1Q5T4M1_9BACL</name>
<dbReference type="Proteomes" id="UP000186030">
    <property type="component" value="Unassembled WGS sequence"/>
</dbReference>
<protein>
    <submittedName>
        <fullName evidence="1">Uncharacterized protein</fullName>
    </submittedName>
</protein>
<accession>A0A1Q5T4M1</accession>
<organism evidence="1 2">
    <name type="scientific">Geobacillus proteiniphilus</name>
    <dbReference type="NCBI Taxonomy" id="860353"/>
    <lineage>
        <taxon>Bacteria</taxon>
        <taxon>Bacillati</taxon>
        <taxon>Bacillota</taxon>
        <taxon>Bacilli</taxon>
        <taxon>Bacillales</taxon>
        <taxon>Anoxybacillaceae</taxon>
        <taxon>Geobacillus</taxon>
    </lineage>
</organism>
<dbReference type="EMBL" id="MQMG01000010">
    <property type="protein sequence ID" value="OKO95180.1"/>
    <property type="molecule type" value="Genomic_DNA"/>
</dbReference>
<reference evidence="1 2" key="1">
    <citation type="submission" date="2016-11" db="EMBL/GenBank/DDBJ databases">
        <authorList>
            <person name="Kadnikov V."/>
            <person name="Nazina T."/>
        </authorList>
    </citation>
    <scope>NUCLEOTIDE SEQUENCE [LARGE SCALE GENOMIC DNA]</scope>
    <source>
        <strain evidence="1 2">1017</strain>
    </source>
</reference>
<sequence>MKKKSAHIKRHGQNCSEMEKTASDEMIFWADYLFFCSL</sequence>
<gene>
    <name evidence="1" type="ORF">BRO54_1188</name>
</gene>